<dbReference type="AlphaFoldDB" id="A0AA36J3B3"/>
<evidence type="ECO:0000256" key="1">
    <source>
        <dbReference type="SAM" id="MobiDB-lite"/>
    </source>
</evidence>
<feature type="region of interest" description="Disordered" evidence="1">
    <location>
        <begin position="351"/>
        <end position="382"/>
    </location>
</feature>
<comment type="caution">
    <text evidence="2">The sequence shown here is derived from an EMBL/GenBank/DDBJ whole genome shotgun (WGS) entry which is preliminary data.</text>
</comment>
<evidence type="ECO:0000313" key="3">
    <source>
        <dbReference type="Proteomes" id="UP001178507"/>
    </source>
</evidence>
<organism evidence="2 3">
    <name type="scientific">Effrenium voratum</name>
    <dbReference type="NCBI Taxonomy" id="2562239"/>
    <lineage>
        <taxon>Eukaryota</taxon>
        <taxon>Sar</taxon>
        <taxon>Alveolata</taxon>
        <taxon>Dinophyceae</taxon>
        <taxon>Suessiales</taxon>
        <taxon>Symbiodiniaceae</taxon>
        <taxon>Effrenium</taxon>
    </lineage>
</organism>
<proteinExistence type="predicted"/>
<accession>A0AA36J3B3</accession>
<protein>
    <recommendedName>
        <fullName evidence="4">JmjC domain-containing protein</fullName>
    </recommendedName>
</protein>
<evidence type="ECO:0008006" key="4">
    <source>
        <dbReference type="Google" id="ProtNLM"/>
    </source>
</evidence>
<gene>
    <name evidence="2" type="ORF">EVOR1521_LOCUS22487</name>
</gene>
<evidence type="ECO:0000313" key="2">
    <source>
        <dbReference type="EMBL" id="CAJ1398822.1"/>
    </source>
</evidence>
<dbReference type="EMBL" id="CAUJNA010003311">
    <property type="protein sequence ID" value="CAJ1398822.1"/>
    <property type="molecule type" value="Genomic_DNA"/>
</dbReference>
<reference evidence="2" key="1">
    <citation type="submission" date="2023-08" db="EMBL/GenBank/DDBJ databases">
        <authorList>
            <person name="Chen Y."/>
            <person name="Shah S."/>
            <person name="Dougan E. K."/>
            <person name="Thang M."/>
            <person name="Chan C."/>
        </authorList>
    </citation>
    <scope>NUCLEOTIDE SEQUENCE</scope>
</reference>
<keyword evidence="3" id="KW-1185">Reference proteome</keyword>
<name>A0AA36J3B3_9DINO</name>
<sequence length="604" mass="62908">MPAQAETQLSLAEAAECSGWPREAVEDFCKWPVVVESPESFMSFVRYGDHSEAQMVVLRDGLRKLGLAESLPLTEACKRHTSLEAVVDDSWEADVFVWPGKEGEGSWYHRKEIKGGTLRQRLVIAAREGPPYLAEVSRGAKTPHHLTGEASRTLTTRDVRDCGFATFSDGPDSRSELPMWDRGHAFVGARGVGSCLHVDQAWWSNVAKNFTGYKLVALWGKSAGLEGLMGQLFRRPLSAAQVQALREATTIALLGPGDVASFSGGLPHTTVVVGEGLNLTAYVVRAESEEVRQQQGELGELAPRQCRLAAARGAEEARKPRRHEALSAEWPAGRHRGCGAPRRGGRTSFACQRAGGNPPAGLHQRRPRRGGRRGEAKGQAGGGVVAAARWVQGGFGAGVGRQRPGPLLQSHGHAALALRAAGAVGSASAGGGDAAGAARLAHRGRGADGAGGAETSLAAAAGGGHQRVPRGAGGASVPPGLRRAGPGGVSAAGAQCLYGQHSAVVPRQGGFHPEGAESGALWGLAGLLAGAPADGSAAAGLSYLIRSCRAFEGLLPRDAHGESALPAEDEGWSSFRIRAGAKAEAQAVEARAVPSGRDWAEQRS</sequence>
<dbReference type="Proteomes" id="UP001178507">
    <property type="component" value="Unassembled WGS sequence"/>
</dbReference>